<dbReference type="STRING" id="745776.DGo_CA2078"/>
<evidence type="ECO:0000313" key="10">
    <source>
        <dbReference type="Proteomes" id="UP000007575"/>
    </source>
</evidence>
<organism evidence="9 10">
    <name type="scientific">Deinococcus gobiensis (strain DSM 21396 / JCM 16679 / CGMCC 1.7299 / I-0)</name>
    <dbReference type="NCBI Taxonomy" id="745776"/>
    <lineage>
        <taxon>Bacteria</taxon>
        <taxon>Thermotogati</taxon>
        <taxon>Deinococcota</taxon>
        <taxon>Deinococci</taxon>
        <taxon>Deinococcales</taxon>
        <taxon>Deinococcaceae</taxon>
        <taxon>Deinococcus</taxon>
    </lineage>
</organism>
<evidence type="ECO:0000256" key="4">
    <source>
        <dbReference type="ARBA" id="ARBA00022833"/>
    </source>
</evidence>
<dbReference type="SMART" id="SM00278">
    <property type="entry name" value="HhH1"/>
    <property type="match status" value="1"/>
</dbReference>
<evidence type="ECO:0000256" key="3">
    <source>
        <dbReference type="ARBA" id="ARBA00022771"/>
    </source>
</evidence>
<dbReference type="NCBIfam" id="TIGR00615">
    <property type="entry name" value="recR"/>
    <property type="match status" value="1"/>
</dbReference>
<dbReference type="PANTHER" id="PTHR30446:SF0">
    <property type="entry name" value="RECOMBINATION PROTEIN RECR"/>
    <property type="match status" value="1"/>
</dbReference>
<proteinExistence type="inferred from homology"/>
<dbReference type="HAMAP" id="MF_00017">
    <property type="entry name" value="RecR"/>
    <property type="match status" value="1"/>
</dbReference>
<dbReference type="Gene3D" id="1.10.8.420">
    <property type="entry name" value="RecR Domain 1"/>
    <property type="match status" value="1"/>
</dbReference>
<dbReference type="PROSITE" id="PS01300">
    <property type="entry name" value="RECR"/>
    <property type="match status" value="1"/>
</dbReference>
<dbReference type="AlphaFoldDB" id="H8GY77"/>
<keyword evidence="1 7" id="KW-0479">Metal-binding</keyword>
<evidence type="ECO:0000313" key="9">
    <source>
        <dbReference type="EMBL" id="AFD26005.1"/>
    </source>
</evidence>
<accession>H8GY77</accession>
<dbReference type="EMBL" id="CP002191">
    <property type="protein sequence ID" value="AFD26005.1"/>
    <property type="molecule type" value="Genomic_DNA"/>
</dbReference>
<keyword evidence="6 7" id="KW-0234">DNA repair</keyword>
<dbReference type="Gene3D" id="6.10.250.240">
    <property type="match status" value="1"/>
</dbReference>
<dbReference type="RefSeq" id="WP_014685488.1">
    <property type="nucleotide sequence ID" value="NC_017790.1"/>
</dbReference>
<dbReference type="Pfam" id="PF02132">
    <property type="entry name" value="RecR_ZnF"/>
    <property type="match status" value="1"/>
</dbReference>
<dbReference type="FunFam" id="1.10.8.420:FF:000001">
    <property type="entry name" value="Recombination protein RecR"/>
    <property type="match status" value="1"/>
</dbReference>
<dbReference type="HOGENOM" id="CLU_060739_1_0_0"/>
<dbReference type="SMART" id="SM00493">
    <property type="entry name" value="TOPRIM"/>
    <property type="match status" value="1"/>
</dbReference>
<sequence length="204" mass="21983">MKYPPSLVALIRELSRLPGIGPKSAQRLAFHLFEQPREDIERLASALLSAKRDLHTCPICFNITDAETCDVCSDPSRDQNLIAVVEEPGDVIAIERSGEYRGLYHVLHGVLSPMNGVGPEKLHIRPLLPRVREGMEVILATGTTVEGDATALYLQRLLEPLGAAVSRIAYGLPVGGALEYADEVTLGRALTGRQRVGGPVAGKG</sequence>
<dbReference type="SUPFAM" id="SSF111304">
    <property type="entry name" value="Recombination protein RecR"/>
    <property type="match status" value="1"/>
</dbReference>
<dbReference type="KEGG" id="dgo:DGo_CA2078"/>
<keyword evidence="2 7" id="KW-0227">DNA damage</keyword>
<keyword evidence="3 7" id="KW-0863">Zinc-finger</keyword>
<protein>
    <recommendedName>
        <fullName evidence="7">Recombination protein RecR</fullName>
    </recommendedName>
</protein>
<dbReference type="InterPro" id="IPR000093">
    <property type="entry name" value="DNA_Rcmb_RecR"/>
</dbReference>
<dbReference type="Proteomes" id="UP000007575">
    <property type="component" value="Chromosome"/>
</dbReference>
<evidence type="ECO:0000256" key="7">
    <source>
        <dbReference type="HAMAP-Rule" id="MF_00017"/>
    </source>
</evidence>
<dbReference type="InterPro" id="IPR015967">
    <property type="entry name" value="Rcmb_RecR_Znf"/>
</dbReference>
<dbReference type="InterPro" id="IPR003583">
    <property type="entry name" value="Hlx-hairpin-Hlx_DNA-bd_motif"/>
</dbReference>
<evidence type="ECO:0000256" key="2">
    <source>
        <dbReference type="ARBA" id="ARBA00022763"/>
    </source>
</evidence>
<dbReference type="InterPro" id="IPR023627">
    <property type="entry name" value="Rcmb_RecR"/>
</dbReference>
<evidence type="ECO:0000259" key="8">
    <source>
        <dbReference type="PROSITE" id="PS50880"/>
    </source>
</evidence>
<gene>
    <name evidence="7 9" type="primary">recR</name>
    <name evidence="9" type="ordered locus">DGo_CA2078</name>
</gene>
<keyword evidence="4 7" id="KW-0862">Zinc</keyword>
<evidence type="ECO:0000256" key="6">
    <source>
        <dbReference type="ARBA" id="ARBA00023204"/>
    </source>
</evidence>
<feature type="zinc finger region" description="C4-type" evidence="7">
    <location>
        <begin position="57"/>
        <end position="72"/>
    </location>
</feature>
<dbReference type="GO" id="GO:0003677">
    <property type="term" value="F:DNA binding"/>
    <property type="evidence" value="ECO:0007669"/>
    <property type="project" value="UniProtKB-UniRule"/>
</dbReference>
<evidence type="ECO:0000256" key="5">
    <source>
        <dbReference type="ARBA" id="ARBA00023172"/>
    </source>
</evidence>
<keyword evidence="10" id="KW-1185">Reference proteome</keyword>
<dbReference type="CDD" id="cd01025">
    <property type="entry name" value="TOPRIM_recR"/>
    <property type="match status" value="1"/>
</dbReference>
<dbReference type="Pfam" id="PF21176">
    <property type="entry name" value="RecR_HhH"/>
    <property type="match status" value="1"/>
</dbReference>
<comment type="function">
    <text evidence="7">May play a role in DNA repair. It seems to be involved in an RecBC-independent recombinational process of DNA repair. It may act with RecF and RecO.</text>
</comment>
<dbReference type="Gene3D" id="3.30.60.80">
    <property type="match status" value="1"/>
</dbReference>
<dbReference type="GO" id="GO:0006310">
    <property type="term" value="P:DNA recombination"/>
    <property type="evidence" value="ECO:0007669"/>
    <property type="project" value="UniProtKB-UniRule"/>
</dbReference>
<dbReference type="PROSITE" id="PS50880">
    <property type="entry name" value="TOPRIM"/>
    <property type="match status" value="1"/>
</dbReference>
<keyword evidence="5 7" id="KW-0233">DNA recombination</keyword>
<dbReference type="Gene3D" id="3.40.1360.10">
    <property type="match status" value="1"/>
</dbReference>
<dbReference type="OrthoDB" id="9802672at2"/>
<dbReference type="GO" id="GO:0006281">
    <property type="term" value="P:DNA repair"/>
    <property type="evidence" value="ECO:0007669"/>
    <property type="project" value="UniProtKB-UniRule"/>
</dbReference>
<dbReference type="PANTHER" id="PTHR30446">
    <property type="entry name" value="RECOMBINATION PROTEIN RECR"/>
    <property type="match status" value="1"/>
</dbReference>
<comment type="similarity">
    <text evidence="7">Belongs to the RecR family.</text>
</comment>
<dbReference type="InterPro" id="IPR006171">
    <property type="entry name" value="TOPRIM_dom"/>
</dbReference>
<reference evidence="9 10" key="1">
    <citation type="journal article" date="2012" name="PLoS ONE">
        <title>Genome sequence and transcriptome analysis of the radioresistant bacterium Deinococcus gobiensis: insights into the extreme environmental adaptations.</title>
        <authorList>
            <person name="Yuan M."/>
            <person name="Chen M."/>
            <person name="Zhang W."/>
            <person name="Lu W."/>
            <person name="Wang J."/>
            <person name="Yang M."/>
            <person name="Zhao P."/>
            <person name="Tang R."/>
            <person name="Li X."/>
            <person name="Hao Y."/>
            <person name="Zhou Z."/>
            <person name="Zhan Y."/>
            <person name="Yu H."/>
            <person name="Teng C."/>
            <person name="Yan Y."/>
            <person name="Ping S."/>
            <person name="Wang Y."/>
            <person name="Lin M."/>
        </authorList>
    </citation>
    <scope>NUCLEOTIDE SEQUENCE [LARGE SCALE GENOMIC DNA]</scope>
    <source>
        <strain evidence="9 10">I-0</strain>
    </source>
</reference>
<evidence type="ECO:0000256" key="1">
    <source>
        <dbReference type="ARBA" id="ARBA00022723"/>
    </source>
</evidence>
<feature type="domain" description="Toprim" evidence="8">
    <location>
        <begin position="80"/>
        <end position="173"/>
    </location>
</feature>
<dbReference type="InterPro" id="IPR034137">
    <property type="entry name" value="TOPRIM_RecR"/>
</dbReference>
<name>H8GY77_DEIGI</name>
<dbReference type="PATRIC" id="fig|745776.4.peg.2134"/>
<dbReference type="eggNOG" id="COG0353">
    <property type="taxonomic scope" value="Bacteria"/>
</dbReference>
<dbReference type="Pfam" id="PF13662">
    <property type="entry name" value="Toprim_4"/>
    <property type="match status" value="1"/>
</dbReference>
<dbReference type="GO" id="GO:0008270">
    <property type="term" value="F:zinc ion binding"/>
    <property type="evidence" value="ECO:0007669"/>
    <property type="project" value="UniProtKB-KW"/>
</dbReference>
<dbReference type="Pfam" id="PF21175">
    <property type="entry name" value="RecR_C"/>
    <property type="match status" value="1"/>
</dbReference>